<dbReference type="InterPro" id="IPR058980">
    <property type="entry name" value="Glyco_transf_N"/>
</dbReference>
<name>B9TPA3_RICCO</name>
<organism evidence="4 5">
    <name type="scientific">Ricinus communis</name>
    <name type="common">Castor bean</name>
    <dbReference type="NCBI Taxonomy" id="3988"/>
    <lineage>
        <taxon>Eukaryota</taxon>
        <taxon>Viridiplantae</taxon>
        <taxon>Streptophyta</taxon>
        <taxon>Embryophyta</taxon>
        <taxon>Tracheophyta</taxon>
        <taxon>Spermatophyta</taxon>
        <taxon>Magnoliopsida</taxon>
        <taxon>eudicotyledons</taxon>
        <taxon>Gunneridae</taxon>
        <taxon>Pentapetalae</taxon>
        <taxon>rosids</taxon>
        <taxon>fabids</taxon>
        <taxon>Malpighiales</taxon>
        <taxon>Euphorbiaceae</taxon>
        <taxon>Acalyphoideae</taxon>
        <taxon>Acalypheae</taxon>
        <taxon>Ricinus</taxon>
    </lineage>
</organism>
<reference evidence="5" key="1">
    <citation type="journal article" date="2010" name="Nat. Biotechnol.">
        <title>Draft genome sequence of the oilseed species Ricinus communis.</title>
        <authorList>
            <person name="Chan A.P."/>
            <person name="Crabtree J."/>
            <person name="Zhao Q."/>
            <person name="Lorenzi H."/>
            <person name="Orvis J."/>
            <person name="Puiu D."/>
            <person name="Melake-Berhan A."/>
            <person name="Jones K.M."/>
            <person name="Redman J."/>
            <person name="Chen G."/>
            <person name="Cahoon E.B."/>
            <person name="Gedil M."/>
            <person name="Stanke M."/>
            <person name="Haas B.J."/>
            <person name="Wortman J.R."/>
            <person name="Fraser-Liggett C.M."/>
            <person name="Ravel J."/>
            <person name="Rabinowicz P.D."/>
        </authorList>
    </citation>
    <scope>NUCLEOTIDE SEQUENCE [LARGE SCALE GENOMIC DNA]</scope>
    <source>
        <strain evidence="5">cv. Hale</strain>
    </source>
</reference>
<protein>
    <submittedName>
        <fullName evidence="4">UDP-glucosyltransferase, putative</fullName>
    </submittedName>
</protein>
<dbReference type="PANTHER" id="PTHR48047">
    <property type="entry name" value="GLYCOSYLTRANSFERASE"/>
    <property type="match status" value="1"/>
</dbReference>
<proteinExistence type="inferred from homology"/>
<evidence type="ECO:0000256" key="1">
    <source>
        <dbReference type="ARBA" id="ARBA00009995"/>
    </source>
</evidence>
<sequence>MANQTHQLHFLLAPLMSQSHLIPFTDMAKLLAQRGLIVTIIMTPINADRYSKIIELAKNSNLRIQFLTLQFLGKEVGLPEGCENMDSIPSQNLIIPFFEACNKMEGGVESWLKDLDLESRPDCIISDMCLPWTVNLAATFKIPRIVFHVISCFALLCSYYQNTDSDTIVPDVLDNLGISKAKIPEVLNENPGVIAQFQESEKCSEGLVVNSFEELELAFVKVYEKVLERKIWCIGPLFLGNQTSSAG</sequence>
<dbReference type="InParanoid" id="B9TPA3"/>
<dbReference type="eggNOG" id="KOG1192">
    <property type="taxonomic scope" value="Eukaryota"/>
</dbReference>
<feature type="domain" description="Glycosyltransferase N-terminal" evidence="3">
    <location>
        <begin position="12"/>
        <end position="237"/>
    </location>
</feature>
<dbReference type="AlphaFoldDB" id="B9TPA3"/>
<evidence type="ECO:0000313" key="5">
    <source>
        <dbReference type="Proteomes" id="UP000008311"/>
    </source>
</evidence>
<dbReference type="GO" id="GO:0035251">
    <property type="term" value="F:UDP-glucosyltransferase activity"/>
    <property type="evidence" value="ECO:0000318"/>
    <property type="project" value="GO_Central"/>
</dbReference>
<keyword evidence="2" id="KW-0328">Glycosyltransferase</keyword>
<dbReference type="Pfam" id="PF26168">
    <property type="entry name" value="Glyco_transf_N"/>
    <property type="match status" value="1"/>
</dbReference>
<keyword evidence="2" id="KW-0808">Transferase</keyword>
<dbReference type="Gene3D" id="3.40.50.2000">
    <property type="entry name" value="Glycogen Phosphorylase B"/>
    <property type="match status" value="1"/>
</dbReference>
<feature type="non-terminal residue" evidence="4">
    <location>
        <position position="247"/>
    </location>
</feature>
<comment type="similarity">
    <text evidence="1">Belongs to the UDP-glycosyltransferase family.</text>
</comment>
<evidence type="ECO:0000313" key="4">
    <source>
        <dbReference type="EMBL" id="EEF22311.1"/>
    </source>
</evidence>
<gene>
    <name evidence="4" type="ORF">RCOM_2153180</name>
</gene>
<dbReference type="STRING" id="3988.B9TPA3"/>
<dbReference type="PANTHER" id="PTHR48047:SF182">
    <property type="entry name" value="GLYCOSYLTRANSFERASE"/>
    <property type="match status" value="1"/>
</dbReference>
<accession>B9TPA3</accession>
<evidence type="ECO:0000259" key="3">
    <source>
        <dbReference type="Pfam" id="PF26168"/>
    </source>
</evidence>
<dbReference type="Proteomes" id="UP000008311">
    <property type="component" value="Unassembled WGS sequence"/>
</dbReference>
<keyword evidence="5" id="KW-1185">Reference proteome</keyword>
<dbReference type="SUPFAM" id="SSF53756">
    <property type="entry name" value="UDP-Glycosyltransferase/glycogen phosphorylase"/>
    <property type="match status" value="1"/>
</dbReference>
<evidence type="ECO:0000256" key="2">
    <source>
        <dbReference type="ARBA" id="ARBA00022676"/>
    </source>
</evidence>
<dbReference type="EMBL" id="EQ995120">
    <property type="protein sequence ID" value="EEF22311.1"/>
    <property type="molecule type" value="Genomic_DNA"/>
</dbReference>